<evidence type="ECO:0000313" key="1">
    <source>
        <dbReference type="EMBL" id="ESO09416.1"/>
    </source>
</evidence>
<dbReference type="GeneID" id="20202348"/>
<dbReference type="AlphaFoldDB" id="T1F0J8"/>
<sequence length="125" mass="14643">MDLHRLKYNQSEKSNKKVEYNKKNENENSFSSKIRVFCHLSTCKLDPNDQTIDDLNINCQLSAIDKHCGEAPKKWANNYYALLKNMTFNCEAHESTVHTLHRYHVIDLDFFCIRTQSLQHHGQAS</sequence>
<gene>
    <name evidence="2" type="primary">20202348</name>
    <name evidence="1" type="ORF">HELRODRAFT_168399</name>
</gene>
<dbReference type="EMBL" id="AMQM01002958">
    <property type="status" value="NOT_ANNOTATED_CDS"/>
    <property type="molecule type" value="Genomic_DNA"/>
</dbReference>
<dbReference type="EnsemblMetazoa" id="HelroT168399">
    <property type="protein sequence ID" value="HelroP168399"/>
    <property type="gene ID" value="HelroG168399"/>
</dbReference>
<dbReference type="EMBL" id="KB095959">
    <property type="protein sequence ID" value="ESO09416.1"/>
    <property type="molecule type" value="Genomic_DNA"/>
</dbReference>
<organism evidence="2 3">
    <name type="scientific">Helobdella robusta</name>
    <name type="common">Californian leech</name>
    <dbReference type="NCBI Taxonomy" id="6412"/>
    <lineage>
        <taxon>Eukaryota</taxon>
        <taxon>Metazoa</taxon>
        <taxon>Spiralia</taxon>
        <taxon>Lophotrochozoa</taxon>
        <taxon>Annelida</taxon>
        <taxon>Clitellata</taxon>
        <taxon>Hirudinea</taxon>
        <taxon>Rhynchobdellida</taxon>
        <taxon>Glossiphoniidae</taxon>
        <taxon>Helobdella</taxon>
    </lineage>
</organism>
<dbReference type="KEGG" id="hro:HELRODRAFT_168399"/>
<dbReference type="Proteomes" id="UP000015101">
    <property type="component" value="Unassembled WGS sequence"/>
</dbReference>
<accession>T1F0J8</accession>
<protein>
    <submittedName>
        <fullName evidence="1 2">Uncharacterized protein</fullName>
    </submittedName>
</protein>
<dbReference type="CTD" id="20202348"/>
<dbReference type="InParanoid" id="T1F0J8"/>
<reference evidence="3" key="1">
    <citation type="submission" date="2012-12" db="EMBL/GenBank/DDBJ databases">
        <authorList>
            <person name="Hellsten U."/>
            <person name="Grimwood J."/>
            <person name="Chapman J.A."/>
            <person name="Shapiro H."/>
            <person name="Aerts A."/>
            <person name="Otillar R.P."/>
            <person name="Terry A.Y."/>
            <person name="Boore J.L."/>
            <person name="Simakov O."/>
            <person name="Marletaz F."/>
            <person name="Cho S.-J."/>
            <person name="Edsinger-Gonzales E."/>
            <person name="Havlak P."/>
            <person name="Kuo D.-H."/>
            <person name="Larsson T."/>
            <person name="Lv J."/>
            <person name="Arendt D."/>
            <person name="Savage R."/>
            <person name="Osoegawa K."/>
            <person name="de Jong P."/>
            <person name="Lindberg D.R."/>
            <person name="Seaver E.C."/>
            <person name="Weisblat D.A."/>
            <person name="Putnam N.H."/>
            <person name="Grigoriev I.V."/>
            <person name="Rokhsar D.S."/>
        </authorList>
    </citation>
    <scope>NUCLEOTIDE SEQUENCE</scope>
</reference>
<evidence type="ECO:0000313" key="2">
    <source>
        <dbReference type="EnsemblMetazoa" id="HelroP168399"/>
    </source>
</evidence>
<reference evidence="2" key="3">
    <citation type="submission" date="2015-06" db="UniProtKB">
        <authorList>
            <consortium name="EnsemblMetazoa"/>
        </authorList>
    </citation>
    <scope>IDENTIFICATION</scope>
</reference>
<keyword evidence="3" id="KW-1185">Reference proteome</keyword>
<reference evidence="1 3" key="2">
    <citation type="journal article" date="2013" name="Nature">
        <title>Insights into bilaterian evolution from three spiralian genomes.</title>
        <authorList>
            <person name="Simakov O."/>
            <person name="Marletaz F."/>
            <person name="Cho S.J."/>
            <person name="Edsinger-Gonzales E."/>
            <person name="Havlak P."/>
            <person name="Hellsten U."/>
            <person name="Kuo D.H."/>
            <person name="Larsson T."/>
            <person name="Lv J."/>
            <person name="Arendt D."/>
            <person name="Savage R."/>
            <person name="Osoegawa K."/>
            <person name="de Jong P."/>
            <person name="Grimwood J."/>
            <person name="Chapman J.A."/>
            <person name="Shapiro H."/>
            <person name="Aerts A."/>
            <person name="Otillar R.P."/>
            <person name="Terry A.Y."/>
            <person name="Boore J.L."/>
            <person name="Grigoriev I.V."/>
            <person name="Lindberg D.R."/>
            <person name="Seaver E.C."/>
            <person name="Weisblat D.A."/>
            <person name="Putnam N.H."/>
            <person name="Rokhsar D.S."/>
        </authorList>
    </citation>
    <scope>NUCLEOTIDE SEQUENCE</scope>
</reference>
<name>T1F0J8_HELRO</name>
<proteinExistence type="predicted"/>
<evidence type="ECO:0000313" key="3">
    <source>
        <dbReference type="Proteomes" id="UP000015101"/>
    </source>
</evidence>
<dbReference type="RefSeq" id="XP_009012509.1">
    <property type="nucleotide sequence ID" value="XM_009014261.1"/>
</dbReference>
<dbReference type="HOGENOM" id="CLU_1995056_0_0_1"/>